<dbReference type="PDB" id="7XVO">
    <property type="method" value="X-ray"/>
    <property type="resolution" value="2.00 A"/>
    <property type="chains" value="D=1-88"/>
</dbReference>
<evidence type="ECO:0007829" key="7">
    <source>
        <dbReference type="PDB" id="7XVQ"/>
    </source>
</evidence>
<reference evidence="8 9" key="7">
    <citation type="journal article" date="2023" name="Proc. Natl. Acad. Sci. U.S.A.">
        <title>AcrIIC4 inhibits type II-C Cas9 by preventing R-loop formation.</title>
        <authorList>
            <person name="Sun W."/>
            <person name="Cheng Z."/>
            <person name="Wang J."/>
            <person name="Yang J."/>
            <person name="Li X."/>
            <person name="Wang J."/>
            <person name="Chen M."/>
            <person name="Yang X."/>
            <person name="Sheng G."/>
            <person name="Lou J."/>
            <person name="Wang Y."/>
        </authorList>
    </citation>
    <scope>X-RAY CRYSTALLOGRAPHY (2.54 ANGSTROMS)</scope>
</reference>
<dbReference type="RefSeq" id="WP_115179395.1">
    <property type="nucleotide sequence ID" value="NZ_UGHY01000002.1"/>
</dbReference>
<dbReference type="PDB" id="8JA0">
    <property type="method" value="EM"/>
    <property type="resolution" value="3.52 A"/>
    <property type="chains" value="D=1-88"/>
</dbReference>
<dbReference type="PDB" id="7XVQ">
    <property type="method" value="X-ray"/>
    <property type="resolution" value="1.80 A"/>
    <property type="chains" value="A/B/C/D=1-88"/>
</dbReference>
<dbReference type="Proteomes" id="UP000254186">
    <property type="component" value="Unassembled WGS sequence"/>
</dbReference>
<organism evidence="2 3">
    <name type="scientific">Haemophilus parainfluenzae</name>
    <dbReference type="NCBI Taxonomy" id="729"/>
    <lineage>
        <taxon>Bacteria</taxon>
        <taxon>Pseudomonadati</taxon>
        <taxon>Pseudomonadota</taxon>
        <taxon>Gammaproteobacteria</taxon>
        <taxon>Pasteurellales</taxon>
        <taxon>Pasteurellaceae</taxon>
        <taxon>Haemophilus</taxon>
    </lineage>
</organism>
<name>A0A377JKY9_HAEPA</name>
<dbReference type="EMBL" id="UGHY01000002">
    <property type="protein sequence ID" value="STP06330.1"/>
    <property type="molecule type" value="Genomic_DNA"/>
</dbReference>
<sequence>MKITSANFATIATSENFAKLSVLPKNHRNPIKGLFKSAVEQFSSARDFFKNENYSKELAEKFNQEAVNEAVEKLQKAIDLAEKQGIQF</sequence>
<proteinExistence type="evidence at protein level"/>
<reference evidence="4" key="2">
    <citation type="journal article" date="2021" name="Protein Sci.">
        <title>Crystal structure of the anti-CRISPR, AcrIIC4.</title>
        <authorList>
            <person name="Kim G.E."/>
            <person name="Lee S.Y."/>
            <person name="Park H.H."/>
        </authorList>
    </citation>
    <scope>X-RAY CRYSTALLOGRAPHY (2.03 ANGSTROMS)</scope>
</reference>
<reference evidence="10" key="5">
    <citation type="submission" date="2022-12" db="PDB data bank">
        <title>a bacteria protein.</title>
        <authorList>
            <person name="Zhang H."/>
            <person name="Li X.Z."/>
            <person name="Song G.Y."/>
        </authorList>
    </citation>
    <scope>X-RAY CRYSTALLOGRAPHY (2.70 ANGSTROMS)</scope>
</reference>
<evidence type="ECO:0007829" key="11">
    <source>
        <dbReference type="PDB" id="8JA0"/>
    </source>
</evidence>
<dbReference type="PDB" id="8HNV">
    <property type="method" value="EM"/>
    <property type="resolution" value="3.10 A"/>
    <property type="chains" value="E=1-88"/>
</dbReference>
<reference evidence="2 3" key="1">
    <citation type="submission" date="2018-06" db="EMBL/GenBank/DDBJ databases">
        <authorList>
            <consortium name="Pathogen Informatics"/>
            <person name="Doyle S."/>
        </authorList>
    </citation>
    <scope>NUCLEOTIDE SEQUENCE [LARGE SCALE GENOMIC DNA]</scope>
    <source>
        <strain evidence="2 3">NCTC10672</strain>
    </source>
</reference>
<dbReference type="AlphaFoldDB" id="A0A377JKY9"/>
<dbReference type="PDB" id="7F7P">
    <property type="method" value="X-ray"/>
    <property type="resolution" value="2.03 A"/>
    <property type="chains" value="A/B=1-88"/>
</dbReference>
<dbReference type="PDB" id="8HNS">
    <property type="method" value="X-ray"/>
    <property type="resolution" value="2.54 A"/>
    <property type="chains" value="A/B=1-88"/>
</dbReference>
<protein>
    <submittedName>
        <fullName evidence="2">Uncharacterized protein</fullName>
    </submittedName>
</protein>
<keyword evidence="4 5" id="KW-0002">3D-structure</keyword>
<dbReference type="PDB" id="8HS8">
    <property type="method" value="X-ray"/>
    <property type="resolution" value="2.70 A"/>
    <property type="chains" value="C/D=1-88"/>
</dbReference>
<evidence type="ECO:0000313" key="2">
    <source>
        <dbReference type="EMBL" id="STP06330.1"/>
    </source>
</evidence>
<evidence type="ECO:0007829" key="9">
    <source>
        <dbReference type="PDB" id="8HNT"/>
    </source>
</evidence>
<gene>
    <name evidence="1" type="ORF">NCTC10672_00033</name>
    <name evidence="2" type="ORF">NCTC10672_02354</name>
</gene>
<evidence type="ECO:0007829" key="8">
    <source>
        <dbReference type="PDB" id="8HNS"/>
    </source>
</evidence>
<evidence type="ECO:0000313" key="3">
    <source>
        <dbReference type="Proteomes" id="UP000254186"/>
    </source>
</evidence>
<dbReference type="EMBL" id="UGHY01000002">
    <property type="protein sequence ID" value="STP02640.1"/>
    <property type="molecule type" value="Genomic_DNA"/>
</dbReference>
<evidence type="ECO:0007829" key="5">
    <source>
        <dbReference type="PDB" id="7MSL"/>
    </source>
</evidence>
<evidence type="ECO:0000313" key="1">
    <source>
        <dbReference type="EMBL" id="STP02640.1"/>
    </source>
</evidence>
<dbReference type="PDB" id="7MSL">
    <property type="method" value="X-ray"/>
    <property type="resolution" value="1.73 A"/>
    <property type="chains" value="A=1-88"/>
</dbReference>
<dbReference type="EMDB" id="EMD-36123"/>
<dbReference type="PDB" id="8HNT">
    <property type="method" value="X-ray"/>
    <property type="resolution" value="3.06 A"/>
    <property type="chains" value="C=1-88"/>
</dbReference>
<dbReference type="CDD" id="cd22802">
    <property type="entry name" value="AcrIIC4"/>
    <property type="match status" value="1"/>
</dbReference>
<evidence type="ECO:0007829" key="6">
    <source>
        <dbReference type="PDB" id="7XVO"/>
    </source>
</evidence>
<evidence type="ECO:0007829" key="4">
    <source>
        <dbReference type="PDB" id="7F7P"/>
    </source>
</evidence>
<reference evidence="5" key="3">
    <citation type="journal article" date="2022" name="J. Mol. Biol.">
        <title>Structural and Mechanistic Insight into CRISPR-Cas9 Inhibition by Anti-CRISPR Protein AcrIIC4&lt;sub&gt;Hpa&lt;/sub&gt;.</title>
        <authorList>
            <person name="Hwang S."/>
            <person name="Pan C."/>
            <person name="Garcia B."/>
            <person name="Davidson A.R."/>
            <person name="Moraes T.F."/>
            <person name="Maxwell K.L."/>
        </authorList>
    </citation>
    <scope>X-RAY CRYSTALLOGRAPHY (1.73 ANGSTROMS)</scope>
</reference>
<reference evidence="7 11" key="6">
    <citation type="journal article" date="2023" name="Nucleic Acids Res.">
        <title>Inhibitory mechanism of CRISPR-Cas9 by AcrIIC4.</title>
        <authorList>
            <person name="Li X."/>
            <person name="Liao F."/>
            <person name="Gao J."/>
            <person name="Song G."/>
            <person name="Zhang C."/>
            <person name="Ji N."/>
            <person name="Wang X."/>
            <person name="Wen J."/>
            <person name="He J."/>
            <person name="Wei Y."/>
            <person name="Zhang H."/>
            <person name="Li Z."/>
            <person name="Yu G."/>
            <person name="Yin H."/>
        </authorList>
    </citation>
    <scope>X-RAY CRYSTALLOGRAPHY (1.80 ANGSTROMS)</scope>
</reference>
<reference evidence="6" key="4">
    <citation type="submission" date="2022-05" db="PDB data bank">
        <title>a bacteria protein.</title>
        <authorList>
            <person name="Zhang H."/>
            <person name="Li X.Z."/>
            <person name="Song G.Y."/>
        </authorList>
    </citation>
    <scope>X-RAY CRYSTALLOGRAPHY (1.80 ANGSTROMS)</scope>
</reference>
<dbReference type="SMR" id="A0A377JKY9"/>
<evidence type="ECO:0007829" key="10">
    <source>
        <dbReference type="PDB" id="8HS8"/>
    </source>
</evidence>
<accession>A0A377JKY9</accession>